<evidence type="ECO:0000313" key="1">
    <source>
        <dbReference type="EMBL" id="SUZ75726.1"/>
    </source>
</evidence>
<gene>
    <name evidence="1" type="ORF">METZ01_LOCUS28580</name>
</gene>
<name>A0A381Q8S2_9ZZZZ</name>
<sequence>MLGSVVETQWVLPGDEVSVDIEGVGDALVKFV</sequence>
<evidence type="ECO:0008006" key="2">
    <source>
        <dbReference type="Google" id="ProtNLM"/>
    </source>
</evidence>
<dbReference type="AlphaFoldDB" id="A0A381Q8S2"/>
<protein>
    <recommendedName>
        <fullName evidence="2">Fumarylacetoacetase-like C-terminal domain-containing protein</fullName>
    </recommendedName>
</protein>
<reference evidence="1" key="1">
    <citation type="submission" date="2018-05" db="EMBL/GenBank/DDBJ databases">
        <authorList>
            <person name="Lanie J.A."/>
            <person name="Ng W.-L."/>
            <person name="Kazmierczak K.M."/>
            <person name="Andrzejewski T.M."/>
            <person name="Davidsen T.M."/>
            <person name="Wayne K.J."/>
            <person name="Tettelin H."/>
            <person name="Glass J.I."/>
            <person name="Rusch D."/>
            <person name="Podicherti R."/>
            <person name="Tsui H.-C.T."/>
            <person name="Winkler M.E."/>
        </authorList>
    </citation>
    <scope>NUCLEOTIDE SEQUENCE</scope>
</reference>
<proteinExistence type="predicted"/>
<organism evidence="1">
    <name type="scientific">marine metagenome</name>
    <dbReference type="NCBI Taxonomy" id="408172"/>
    <lineage>
        <taxon>unclassified sequences</taxon>
        <taxon>metagenomes</taxon>
        <taxon>ecological metagenomes</taxon>
    </lineage>
</organism>
<dbReference type="EMBL" id="UINC01001256">
    <property type="protein sequence ID" value="SUZ75726.1"/>
    <property type="molecule type" value="Genomic_DNA"/>
</dbReference>
<accession>A0A381Q8S2</accession>